<dbReference type="STRING" id="1071378.G0WE57"/>
<dbReference type="GO" id="GO:0070651">
    <property type="term" value="P:nonfunctional rRNA decay"/>
    <property type="evidence" value="ECO:0007669"/>
    <property type="project" value="EnsemblFungi"/>
</dbReference>
<dbReference type="KEGG" id="ndi:NDAI_0G02910"/>
<organism evidence="1 2">
    <name type="scientific">Naumovozyma dairenensis (strain ATCC 10597 / BCRC 20456 / CBS 421 / NBRC 0211 / NRRL Y-12639)</name>
    <name type="common">Saccharomyces dairenensis</name>
    <dbReference type="NCBI Taxonomy" id="1071378"/>
    <lineage>
        <taxon>Eukaryota</taxon>
        <taxon>Fungi</taxon>
        <taxon>Dikarya</taxon>
        <taxon>Ascomycota</taxon>
        <taxon>Saccharomycotina</taxon>
        <taxon>Saccharomycetes</taxon>
        <taxon>Saccharomycetales</taxon>
        <taxon>Saccharomycetaceae</taxon>
        <taxon>Naumovozyma</taxon>
    </lineage>
</organism>
<reference evidence="1 2" key="1">
    <citation type="journal article" date="2011" name="Proc. Natl. Acad. Sci. U.S.A.">
        <title>Evolutionary erosion of yeast sex chromosomes by mating-type switching accidents.</title>
        <authorList>
            <person name="Gordon J.L."/>
            <person name="Armisen D."/>
            <person name="Proux-Wera E."/>
            <person name="Oheigeartaigh S.S."/>
            <person name="Byrne K.P."/>
            <person name="Wolfe K.H."/>
        </authorList>
    </citation>
    <scope>NUCLEOTIDE SEQUENCE [LARGE SCALE GENOMIC DNA]</scope>
    <source>
        <strain evidence="2">ATCC 10597 / BCRC 20456 / CBS 421 / NBRC 0211 / NRRL Y-12639</strain>
    </source>
</reference>
<dbReference type="EMBL" id="HE580273">
    <property type="protein sequence ID" value="CCD26068.2"/>
    <property type="molecule type" value="Genomic_DNA"/>
</dbReference>
<sequence>MPIDIDDAFNNWLLHRKIARRTERPNFCFDTSIFASSHGESHLRSSIPIKRYILCSNGGKLPSDKISHDFPPQFIDAIDQYLSKSDQYAITKPVLTEMGDHLVSEIKKAKDTLEPSWSSTGIQNPAELLLSNEHRLIIEEILPTIDSFNASNRINSNNEATFKNNLTVTYKEYIFIAKDDDVYIHKIVDIEGDEKWQGITIIFSCTDSTTPDDTPASVPELNRMPTINFMKIVKFGDVDMLCLCIEESKALFYPIEDLLEKSRTDICRIQHDDEGNDLNEEFRMKILPLTVLVVPASCWSVDTYSTEECVYVAIGHNGPGISLFVFPMDELPNKWYLDPSKIITTEIISKHNVPCISFVPNSLDEKGYVTLGFCSIYGNITTIKVKFNKITGKLETNFLDTQFFGTFCWTITSLSKKDFLTIPEFEYLNLNFQTSFKKSILTSICDDDTTLGFHPPSIYYSNNLGIGTLTTQIPVPVSEVSLGCQKGHLKDFVQLRFTSFEENISSGKLKNVREEEEEEEEEEGEVVHTVQPLSQRQDTEHTTIDYIEDDIRRYYVFWEKYWEQENLNDEEIKRYSKWWNTKFDLANNRNTTVSRNSSGNILKNSYKFTALNERRDFYLQNIPLRNRHLIEPNKLNHFSRHFLRLPTSPFYGISISYDKNSYQSITASWNQQCGISTEDTGTHTDDRTSTESLNEQLNERIDRGSIELLGVESEEDIEDGNSISSEIRNTLGSAHENNWAKRLGYPETVSPSSQRKWSIHNHATKVHELLANIEDGSERSLTGFKLKDLNDDFFLVTTADCIYLLKAHPLLITSFTAEKVFPLEEANFCSCHDFIFALNRINTVCHIKELNCIVVASQVGLISLLRLTEYKGIYSFRQEYILGWKSQDPQNPNEENRCILTSISSIRFGTERWYCGIDDVYLPYYNITGMDYVYIPADEVNGLAAYVILYVISGNCIRRFRVSSNQS</sequence>
<accession>G0WE57</accession>
<proteinExistence type="predicted"/>
<dbReference type="eggNOG" id="ENOG502RAS5">
    <property type="taxonomic scope" value="Eukaryota"/>
</dbReference>
<dbReference type="InterPro" id="IPR014839">
    <property type="entry name" value="Crt10"/>
</dbReference>
<gene>
    <name evidence="1" type="primary">NDAI0G02910</name>
    <name evidence="1" type="ordered locus">NDAI_0G02910</name>
</gene>
<dbReference type="RefSeq" id="XP_003671311.2">
    <property type="nucleotide sequence ID" value="XM_003671263.2"/>
</dbReference>
<dbReference type="AlphaFoldDB" id="G0WE57"/>
<evidence type="ECO:0000313" key="2">
    <source>
        <dbReference type="Proteomes" id="UP000000689"/>
    </source>
</evidence>
<evidence type="ECO:0000313" key="1">
    <source>
        <dbReference type="EMBL" id="CCD26068.2"/>
    </source>
</evidence>
<dbReference type="Proteomes" id="UP000000689">
    <property type="component" value="Chromosome 7"/>
</dbReference>
<name>G0WE57_NAUDC</name>
<dbReference type="HOGENOM" id="CLU_013329_0_0_1"/>
<keyword evidence="2" id="KW-1185">Reference proteome</keyword>
<protein>
    <submittedName>
        <fullName evidence="1">Uncharacterized protein</fullName>
    </submittedName>
</protein>
<dbReference type="OrthoDB" id="4068815at2759"/>
<dbReference type="Pfam" id="PF08728">
    <property type="entry name" value="CRT10"/>
    <property type="match status" value="1"/>
</dbReference>
<dbReference type="OMA" id="YSFRQEY"/>
<dbReference type="GeneID" id="11495568"/>